<evidence type="ECO:0000256" key="1">
    <source>
        <dbReference type="ARBA" id="ARBA00004141"/>
    </source>
</evidence>
<dbReference type="GO" id="GO:0005452">
    <property type="term" value="F:solute:inorganic anion antiporter activity"/>
    <property type="evidence" value="ECO:0007669"/>
    <property type="project" value="InterPro"/>
</dbReference>
<keyword evidence="3 7" id="KW-0812">Transmembrane</keyword>
<keyword evidence="2" id="KW-0813">Transport</keyword>
<dbReference type="PANTHER" id="PTHR11453">
    <property type="entry name" value="ANION EXCHANGE PROTEIN"/>
    <property type="match status" value="1"/>
</dbReference>
<dbReference type="InterPro" id="IPR011531">
    <property type="entry name" value="HCO3_transpt-like_TM_dom"/>
</dbReference>
<dbReference type="PROSITE" id="PS00220">
    <property type="entry name" value="ANION_EXCHANGER_2"/>
    <property type="match status" value="1"/>
</dbReference>
<evidence type="ECO:0000313" key="10">
    <source>
        <dbReference type="Proteomes" id="UP000545435"/>
    </source>
</evidence>
<keyword evidence="5 7" id="KW-0472">Membrane</keyword>
<comment type="subcellular location">
    <subcellularLocation>
        <location evidence="1">Membrane</location>
        <topology evidence="1">Multi-pass membrane protein</topology>
    </subcellularLocation>
</comment>
<keyword evidence="2" id="KW-0039">Anion exchange</keyword>
<sequence length="252" mass="27698">PPGEKTQNLIGVSELIIATSLQGVLFCLLGAQPLLIIGFSGPLLVFEEAFFSFCSSNDLEYLVGRVWIGFWLILIVLVMVAFEGSFLVRFVSRFTQEIFAFLISLIFIYETFSKLAKIFQEHPLHGCLGSNGSGAAAWGNGSVVPAEVRGQPNTALLSLVLMAGTFFIAFFLRKFKNSRFFPGRVPAFLPPIPPPQKLSVPSGFSVTAPEQRGWVINPLGQRSDFPVWMMVASGLPAILVFILIFMETQITT</sequence>
<feature type="non-terminal residue" evidence="9">
    <location>
        <position position="252"/>
    </location>
</feature>
<evidence type="ECO:0000259" key="8">
    <source>
        <dbReference type="Pfam" id="PF00955"/>
    </source>
</evidence>
<protein>
    <submittedName>
        <fullName evidence="9">B3A2 protein</fullName>
    </submittedName>
</protein>
<keyword evidence="4 7" id="KW-1133">Transmembrane helix</keyword>
<proteinExistence type="predicted"/>
<dbReference type="Pfam" id="PF00955">
    <property type="entry name" value="HCO3_cotransp"/>
    <property type="match status" value="3"/>
</dbReference>
<comment type="catalytic activity">
    <reaction evidence="6">
        <text>hydrogencarbonate(in) + chloride(out) = hydrogencarbonate(out) + chloride(in)</text>
        <dbReference type="Rhea" id="RHEA:72363"/>
        <dbReference type="ChEBI" id="CHEBI:17544"/>
        <dbReference type="ChEBI" id="CHEBI:17996"/>
    </reaction>
</comment>
<dbReference type="GO" id="GO:0015701">
    <property type="term" value="P:bicarbonate transport"/>
    <property type="evidence" value="ECO:0007669"/>
    <property type="project" value="TreeGrafter"/>
</dbReference>
<dbReference type="Proteomes" id="UP000545435">
    <property type="component" value="Unassembled WGS sequence"/>
</dbReference>
<dbReference type="GO" id="GO:0016323">
    <property type="term" value="C:basolateral plasma membrane"/>
    <property type="evidence" value="ECO:0007669"/>
    <property type="project" value="TreeGrafter"/>
</dbReference>
<keyword evidence="2" id="KW-0406">Ion transport</keyword>
<dbReference type="GO" id="GO:0006820">
    <property type="term" value="P:monoatomic anion transport"/>
    <property type="evidence" value="ECO:0007669"/>
    <property type="project" value="InterPro"/>
</dbReference>
<reference evidence="9 10" key="1">
    <citation type="submission" date="2019-09" db="EMBL/GenBank/DDBJ databases">
        <title>Bird 10,000 Genomes (B10K) Project - Family phase.</title>
        <authorList>
            <person name="Zhang G."/>
        </authorList>
    </citation>
    <scope>NUCLEOTIDE SEQUENCE [LARGE SCALE GENOMIC DNA]</scope>
    <source>
        <strain evidence="9">B10K-DU-006-20</strain>
        <tissue evidence="9">Mixed tissue sample</tissue>
    </source>
</reference>
<dbReference type="GO" id="GO:0051453">
    <property type="term" value="P:regulation of intracellular pH"/>
    <property type="evidence" value="ECO:0007669"/>
    <property type="project" value="TreeGrafter"/>
</dbReference>
<organism evidence="9 10">
    <name type="scientific">Rostratula benghalensis</name>
    <name type="common">greater painted-snipe</name>
    <dbReference type="NCBI Taxonomy" id="118793"/>
    <lineage>
        <taxon>Eukaryota</taxon>
        <taxon>Metazoa</taxon>
        <taxon>Chordata</taxon>
        <taxon>Craniata</taxon>
        <taxon>Vertebrata</taxon>
        <taxon>Euteleostomi</taxon>
        <taxon>Archelosauria</taxon>
        <taxon>Archosauria</taxon>
        <taxon>Dinosauria</taxon>
        <taxon>Saurischia</taxon>
        <taxon>Theropoda</taxon>
        <taxon>Coelurosauria</taxon>
        <taxon>Aves</taxon>
        <taxon>Neognathae</taxon>
        <taxon>Neoaves</taxon>
        <taxon>Charadriiformes</taxon>
        <taxon>Rostratulidae</taxon>
        <taxon>Rostratula</taxon>
    </lineage>
</organism>
<evidence type="ECO:0000256" key="4">
    <source>
        <dbReference type="ARBA" id="ARBA00022989"/>
    </source>
</evidence>
<evidence type="ECO:0000256" key="6">
    <source>
        <dbReference type="ARBA" id="ARBA00049347"/>
    </source>
</evidence>
<gene>
    <name evidence="9" type="primary">Slc4a2</name>
    <name evidence="9" type="ORF">ROSBEN_R14551</name>
</gene>
<feature type="transmembrane region" description="Helical" evidence="7">
    <location>
        <begin position="227"/>
        <end position="246"/>
    </location>
</feature>
<feature type="transmembrane region" description="Helical" evidence="7">
    <location>
        <begin position="66"/>
        <end position="91"/>
    </location>
</feature>
<evidence type="ECO:0000256" key="3">
    <source>
        <dbReference type="ARBA" id="ARBA00022692"/>
    </source>
</evidence>
<evidence type="ECO:0000313" key="9">
    <source>
        <dbReference type="EMBL" id="NXJ71296.1"/>
    </source>
</evidence>
<dbReference type="AlphaFoldDB" id="A0A7L0DIQ7"/>
<dbReference type="InterPro" id="IPR003020">
    <property type="entry name" value="HCO3_transpt_euk"/>
</dbReference>
<comment type="caution">
    <text evidence="9">The sequence shown here is derived from an EMBL/GenBank/DDBJ whole genome shotgun (WGS) entry which is preliminary data.</text>
</comment>
<evidence type="ECO:0000256" key="5">
    <source>
        <dbReference type="ARBA" id="ARBA00023136"/>
    </source>
</evidence>
<dbReference type="InterPro" id="IPR018241">
    <property type="entry name" value="Anion_exchange_CS"/>
</dbReference>
<feature type="transmembrane region" description="Helical" evidence="7">
    <location>
        <begin position="23"/>
        <end position="46"/>
    </location>
</feature>
<evidence type="ECO:0000256" key="2">
    <source>
        <dbReference type="ARBA" id="ARBA00022681"/>
    </source>
</evidence>
<dbReference type="PRINTS" id="PR00165">
    <property type="entry name" value="ANIONEXCHNGR"/>
</dbReference>
<dbReference type="EMBL" id="VXAI01000570">
    <property type="protein sequence ID" value="NXJ71296.1"/>
    <property type="molecule type" value="Genomic_DNA"/>
</dbReference>
<feature type="domain" description="Bicarbonate transporter-like transmembrane" evidence="8">
    <location>
        <begin position="196"/>
        <end position="252"/>
    </location>
</feature>
<feature type="transmembrane region" description="Helical" evidence="7">
    <location>
        <begin position="155"/>
        <end position="172"/>
    </location>
</feature>
<dbReference type="GO" id="GO:0016324">
    <property type="term" value="C:apical plasma membrane"/>
    <property type="evidence" value="ECO:0007669"/>
    <property type="project" value="TreeGrafter"/>
</dbReference>
<dbReference type="InterPro" id="IPR001717">
    <property type="entry name" value="Anion_exchange"/>
</dbReference>
<feature type="domain" description="Bicarbonate transporter-like transmembrane" evidence="8">
    <location>
        <begin position="142"/>
        <end position="185"/>
    </location>
</feature>
<keyword evidence="10" id="KW-1185">Reference proteome</keyword>
<name>A0A7L0DIQ7_9CHAR</name>
<dbReference type="PANTHER" id="PTHR11453:SF14">
    <property type="entry name" value="ANION EXCHANGE PROTEIN 2"/>
    <property type="match status" value="1"/>
</dbReference>
<feature type="non-terminal residue" evidence="9">
    <location>
        <position position="1"/>
    </location>
</feature>
<dbReference type="PRINTS" id="PR01231">
    <property type="entry name" value="HCO3TRNSPORT"/>
</dbReference>
<feature type="domain" description="Bicarbonate transporter-like transmembrane" evidence="8">
    <location>
        <begin position="3"/>
        <end position="124"/>
    </location>
</feature>
<accession>A0A7L0DIQ7</accession>
<evidence type="ECO:0000256" key="7">
    <source>
        <dbReference type="SAM" id="Phobius"/>
    </source>
</evidence>